<dbReference type="AlphaFoldDB" id="A0A4Y2E4Q9"/>
<name>A0A4Y2E4Q9_ARAVE</name>
<organism evidence="1 2">
    <name type="scientific">Araneus ventricosus</name>
    <name type="common">Orbweaver spider</name>
    <name type="synonym">Epeira ventricosa</name>
    <dbReference type="NCBI Taxonomy" id="182803"/>
    <lineage>
        <taxon>Eukaryota</taxon>
        <taxon>Metazoa</taxon>
        <taxon>Ecdysozoa</taxon>
        <taxon>Arthropoda</taxon>
        <taxon>Chelicerata</taxon>
        <taxon>Arachnida</taxon>
        <taxon>Araneae</taxon>
        <taxon>Araneomorphae</taxon>
        <taxon>Entelegynae</taxon>
        <taxon>Araneoidea</taxon>
        <taxon>Araneidae</taxon>
        <taxon>Araneus</taxon>
    </lineage>
</organism>
<reference evidence="1 2" key="1">
    <citation type="journal article" date="2019" name="Sci. Rep.">
        <title>Orb-weaving spider Araneus ventricosus genome elucidates the spidroin gene catalogue.</title>
        <authorList>
            <person name="Kono N."/>
            <person name="Nakamura H."/>
            <person name="Ohtoshi R."/>
            <person name="Moran D.A.P."/>
            <person name="Shinohara A."/>
            <person name="Yoshida Y."/>
            <person name="Fujiwara M."/>
            <person name="Mori M."/>
            <person name="Tomita M."/>
            <person name="Arakawa K."/>
        </authorList>
    </citation>
    <scope>NUCLEOTIDE SEQUENCE [LARGE SCALE GENOMIC DNA]</scope>
</reference>
<protein>
    <submittedName>
        <fullName evidence="1">Uncharacterized protein</fullName>
    </submittedName>
</protein>
<evidence type="ECO:0000313" key="1">
    <source>
        <dbReference type="EMBL" id="GBM22854.1"/>
    </source>
</evidence>
<evidence type="ECO:0000313" key="2">
    <source>
        <dbReference type="Proteomes" id="UP000499080"/>
    </source>
</evidence>
<gene>
    <name evidence="1" type="ORF">AVEN_247410_1</name>
</gene>
<proteinExistence type="predicted"/>
<keyword evidence="2" id="KW-1185">Reference proteome</keyword>
<accession>A0A4Y2E4Q9</accession>
<comment type="caution">
    <text evidence="1">The sequence shown here is derived from an EMBL/GenBank/DDBJ whole genome shotgun (WGS) entry which is preliminary data.</text>
</comment>
<sequence>MRLSIARGKLWMIFRSHTIDSFQSLLFSSIFAKGYQWFQRYLKITSNSSMIDSFKGIDEVPVEVLKGYRSTENASIDSNPREKTIDSFEKVDTIDCLSR</sequence>
<dbReference type="Proteomes" id="UP000499080">
    <property type="component" value="Unassembled WGS sequence"/>
</dbReference>
<dbReference type="EMBL" id="BGPR01168672">
    <property type="protein sequence ID" value="GBM22854.1"/>
    <property type="molecule type" value="Genomic_DNA"/>
</dbReference>